<dbReference type="Proteomes" id="UP000306102">
    <property type="component" value="Unassembled WGS sequence"/>
</dbReference>
<dbReference type="PANTHER" id="PTHR38355">
    <property type="entry name" value="OS06G0149500 PROTEIN"/>
    <property type="match status" value="1"/>
</dbReference>
<keyword evidence="1" id="KW-1133">Transmembrane helix</keyword>
<evidence type="ECO:0000313" key="2">
    <source>
        <dbReference type="EMBL" id="THG05177.1"/>
    </source>
</evidence>
<dbReference type="AlphaFoldDB" id="A0A4V3WLK8"/>
<keyword evidence="3" id="KW-1185">Reference proteome</keyword>
<sequence>MSGGQTTMEWASKVMNAARRASSNNTVINVVLLGAFGALSVRSLSQQRNIKTLEAEMDSLLKSNKAMKKTMWDWKQQLFAEASSSPETSFVPLSKLKSIYGESSTTFQSSALLGCSSRVHYSNVLLGILLRCIVRHFAMILCPATLPSHYGGDNLGES</sequence>
<keyword evidence="1" id="KW-0472">Membrane</keyword>
<evidence type="ECO:0000313" key="3">
    <source>
        <dbReference type="Proteomes" id="UP000306102"/>
    </source>
</evidence>
<proteinExistence type="predicted"/>
<gene>
    <name evidence="2" type="ORF">TEA_006343</name>
</gene>
<feature type="transmembrane region" description="Helical" evidence="1">
    <location>
        <begin position="26"/>
        <end position="44"/>
    </location>
</feature>
<evidence type="ECO:0000256" key="1">
    <source>
        <dbReference type="SAM" id="Phobius"/>
    </source>
</evidence>
<name>A0A4V3WLK8_CAMSN</name>
<keyword evidence="1" id="KW-0812">Transmembrane</keyword>
<reference evidence="2 3" key="1">
    <citation type="journal article" date="2018" name="Proc. Natl. Acad. Sci. U.S.A.">
        <title>Draft genome sequence of Camellia sinensis var. sinensis provides insights into the evolution of the tea genome and tea quality.</title>
        <authorList>
            <person name="Wei C."/>
            <person name="Yang H."/>
            <person name="Wang S."/>
            <person name="Zhao J."/>
            <person name="Liu C."/>
            <person name="Gao L."/>
            <person name="Xia E."/>
            <person name="Lu Y."/>
            <person name="Tai Y."/>
            <person name="She G."/>
            <person name="Sun J."/>
            <person name="Cao H."/>
            <person name="Tong W."/>
            <person name="Gao Q."/>
            <person name="Li Y."/>
            <person name="Deng W."/>
            <person name="Jiang X."/>
            <person name="Wang W."/>
            <person name="Chen Q."/>
            <person name="Zhang S."/>
            <person name="Li H."/>
            <person name="Wu J."/>
            <person name="Wang P."/>
            <person name="Li P."/>
            <person name="Shi C."/>
            <person name="Zheng F."/>
            <person name="Jian J."/>
            <person name="Huang B."/>
            <person name="Shan D."/>
            <person name="Shi M."/>
            <person name="Fang C."/>
            <person name="Yue Y."/>
            <person name="Li F."/>
            <person name="Li D."/>
            <person name="Wei S."/>
            <person name="Han B."/>
            <person name="Jiang C."/>
            <person name="Yin Y."/>
            <person name="Xia T."/>
            <person name="Zhang Z."/>
            <person name="Bennetzen J.L."/>
            <person name="Zhao S."/>
            <person name="Wan X."/>
        </authorList>
    </citation>
    <scope>NUCLEOTIDE SEQUENCE [LARGE SCALE GENOMIC DNA]</scope>
    <source>
        <strain evidence="3">cv. Shuchazao</strain>
        <tissue evidence="2">Leaf</tissue>
    </source>
</reference>
<comment type="caution">
    <text evidence="2">The sequence shown here is derived from an EMBL/GenBank/DDBJ whole genome shotgun (WGS) entry which is preliminary data.</text>
</comment>
<dbReference type="GO" id="GO:0005739">
    <property type="term" value="C:mitochondrion"/>
    <property type="evidence" value="ECO:0007669"/>
    <property type="project" value="TreeGrafter"/>
</dbReference>
<organism evidence="2 3">
    <name type="scientific">Camellia sinensis var. sinensis</name>
    <name type="common">China tea</name>
    <dbReference type="NCBI Taxonomy" id="542762"/>
    <lineage>
        <taxon>Eukaryota</taxon>
        <taxon>Viridiplantae</taxon>
        <taxon>Streptophyta</taxon>
        <taxon>Embryophyta</taxon>
        <taxon>Tracheophyta</taxon>
        <taxon>Spermatophyta</taxon>
        <taxon>Magnoliopsida</taxon>
        <taxon>eudicotyledons</taxon>
        <taxon>Gunneridae</taxon>
        <taxon>Pentapetalae</taxon>
        <taxon>asterids</taxon>
        <taxon>Ericales</taxon>
        <taxon>Theaceae</taxon>
        <taxon>Camellia</taxon>
    </lineage>
</organism>
<accession>A0A4V3WLK8</accession>
<dbReference type="EMBL" id="SDRB02010662">
    <property type="protein sequence ID" value="THG05177.1"/>
    <property type="molecule type" value="Genomic_DNA"/>
</dbReference>
<protein>
    <submittedName>
        <fullName evidence="2">Uncharacterized protein</fullName>
    </submittedName>
</protein>
<dbReference type="PANTHER" id="PTHR38355:SF1">
    <property type="entry name" value="OS06G0149500 PROTEIN"/>
    <property type="match status" value="1"/>
</dbReference>